<organism evidence="3 4">
    <name type="scientific">Guyanagaster necrorhizus</name>
    <dbReference type="NCBI Taxonomy" id="856835"/>
    <lineage>
        <taxon>Eukaryota</taxon>
        <taxon>Fungi</taxon>
        <taxon>Dikarya</taxon>
        <taxon>Basidiomycota</taxon>
        <taxon>Agaricomycotina</taxon>
        <taxon>Agaricomycetes</taxon>
        <taxon>Agaricomycetidae</taxon>
        <taxon>Agaricales</taxon>
        <taxon>Marasmiineae</taxon>
        <taxon>Physalacriaceae</taxon>
        <taxon>Guyanagaster</taxon>
    </lineage>
</organism>
<keyword evidence="2" id="KW-0732">Signal</keyword>
<dbReference type="OrthoDB" id="2868162at2759"/>
<dbReference type="RefSeq" id="XP_043039117.1">
    <property type="nucleotide sequence ID" value="XM_043179909.1"/>
</dbReference>
<sequence length="173" mass="20253">MNTTAKSLTFTILTALCVYFQSSLLGVLKAFTEHPVDYTCTHFALFLSSTVFRIPHTHTDEQLGRLFQRPADFPYQVAVSLDQHSTAEFFFFPHIHTWLFSSWFHVPVKRLPWLYLLIFCTIFIGPDILLTGVVLLREIFFAITYHLLYLFHSRLRCERSSPSLPPFLHLFTY</sequence>
<proteinExistence type="predicted"/>
<accession>A0A9P7VS63</accession>
<comment type="caution">
    <text evidence="3">The sequence shown here is derived from an EMBL/GenBank/DDBJ whole genome shotgun (WGS) entry which is preliminary data.</text>
</comment>
<evidence type="ECO:0000256" key="1">
    <source>
        <dbReference type="SAM" id="Phobius"/>
    </source>
</evidence>
<reference evidence="3" key="1">
    <citation type="submission" date="2020-11" db="EMBL/GenBank/DDBJ databases">
        <title>Adaptations for nitrogen fixation in a non-lichenized fungal sporocarp promotes dispersal by wood-feeding termites.</title>
        <authorList>
            <consortium name="DOE Joint Genome Institute"/>
            <person name="Koch R.A."/>
            <person name="Yoon G."/>
            <person name="Arayal U."/>
            <person name="Lail K."/>
            <person name="Amirebrahimi M."/>
            <person name="Labutti K."/>
            <person name="Lipzen A."/>
            <person name="Riley R."/>
            <person name="Barry K."/>
            <person name="Henrissat B."/>
            <person name="Grigoriev I.V."/>
            <person name="Herr J.R."/>
            <person name="Aime M.C."/>
        </authorList>
    </citation>
    <scope>NUCLEOTIDE SEQUENCE</scope>
    <source>
        <strain evidence="3">MCA 3950</strain>
    </source>
</reference>
<dbReference type="Proteomes" id="UP000812287">
    <property type="component" value="Unassembled WGS sequence"/>
</dbReference>
<keyword evidence="4" id="KW-1185">Reference proteome</keyword>
<protein>
    <submittedName>
        <fullName evidence="3">Uncharacterized protein</fullName>
    </submittedName>
</protein>
<name>A0A9P7VS63_9AGAR</name>
<dbReference type="AlphaFoldDB" id="A0A9P7VS63"/>
<evidence type="ECO:0000313" key="3">
    <source>
        <dbReference type="EMBL" id="KAG7445617.1"/>
    </source>
</evidence>
<evidence type="ECO:0000313" key="4">
    <source>
        <dbReference type="Proteomes" id="UP000812287"/>
    </source>
</evidence>
<keyword evidence="1" id="KW-0472">Membrane</keyword>
<dbReference type="EMBL" id="MU250536">
    <property type="protein sequence ID" value="KAG7445617.1"/>
    <property type="molecule type" value="Genomic_DNA"/>
</dbReference>
<keyword evidence="1" id="KW-0812">Transmembrane</keyword>
<feature type="signal peptide" evidence="2">
    <location>
        <begin position="1"/>
        <end position="30"/>
    </location>
</feature>
<dbReference type="GeneID" id="66102205"/>
<feature type="chain" id="PRO_5040371037" evidence="2">
    <location>
        <begin position="31"/>
        <end position="173"/>
    </location>
</feature>
<gene>
    <name evidence="3" type="ORF">BT62DRAFT_168477</name>
</gene>
<evidence type="ECO:0000256" key="2">
    <source>
        <dbReference type="SAM" id="SignalP"/>
    </source>
</evidence>
<feature type="transmembrane region" description="Helical" evidence="1">
    <location>
        <begin position="113"/>
        <end position="136"/>
    </location>
</feature>
<keyword evidence="1" id="KW-1133">Transmembrane helix</keyword>